<evidence type="ECO:0000256" key="1">
    <source>
        <dbReference type="ARBA" id="ARBA00004123"/>
    </source>
</evidence>
<evidence type="ECO:0000256" key="13">
    <source>
        <dbReference type="SAM" id="MobiDB-lite"/>
    </source>
</evidence>
<dbReference type="Pfam" id="PF00855">
    <property type="entry name" value="PWWP"/>
    <property type="match status" value="2"/>
</dbReference>
<dbReference type="Gene3D" id="2.30.30.140">
    <property type="match status" value="2"/>
</dbReference>
<feature type="region of interest" description="Disordered" evidence="13">
    <location>
        <begin position="80"/>
        <end position="102"/>
    </location>
</feature>
<feature type="region of interest" description="Disordered" evidence="13">
    <location>
        <begin position="457"/>
        <end position="481"/>
    </location>
</feature>
<dbReference type="GO" id="GO:0008270">
    <property type="term" value="F:zinc ion binding"/>
    <property type="evidence" value="ECO:0007669"/>
    <property type="project" value="UniProtKB-KW"/>
</dbReference>
<dbReference type="Pfam" id="PF23004">
    <property type="entry name" value="PHDvar_NSD"/>
    <property type="match status" value="1"/>
</dbReference>
<dbReference type="PROSITE" id="PS01359">
    <property type="entry name" value="ZF_PHD_1"/>
    <property type="match status" value="1"/>
</dbReference>
<keyword evidence="6" id="KW-0949">S-adenosyl-L-methionine</keyword>
<evidence type="ECO:0000256" key="2">
    <source>
        <dbReference type="ARBA" id="ARBA00004286"/>
    </source>
</evidence>
<evidence type="ECO:0000256" key="5">
    <source>
        <dbReference type="ARBA" id="ARBA00022679"/>
    </source>
</evidence>
<dbReference type="GO" id="GO:0005634">
    <property type="term" value="C:nucleus"/>
    <property type="evidence" value="ECO:0007669"/>
    <property type="project" value="UniProtKB-SubCell"/>
</dbReference>
<accession>E4YKW1</accession>
<organism evidence="16">
    <name type="scientific">Oikopleura dioica</name>
    <name type="common">Tunicate</name>
    <dbReference type="NCBI Taxonomy" id="34765"/>
    <lineage>
        <taxon>Eukaryota</taxon>
        <taxon>Metazoa</taxon>
        <taxon>Chordata</taxon>
        <taxon>Tunicata</taxon>
        <taxon>Appendicularia</taxon>
        <taxon>Copelata</taxon>
        <taxon>Oikopleuridae</taxon>
        <taxon>Oikopleura</taxon>
    </lineage>
</organism>
<feature type="domain" description="PWWP" evidence="15">
    <location>
        <begin position="301"/>
        <end position="370"/>
    </location>
</feature>
<feature type="region of interest" description="Disordered" evidence="13">
    <location>
        <begin position="559"/>
        <end position="587"/>
    </location>
</feature>
<name>E4YKW1_OIKDI</name>
<dbReference type="InterPro" id="IPR001965">
    <property type="entry name" value="Znf_PHD"/>
</dbReference>
<evidence type="ECO:0000256" key="7">
    <source>
        <dbReference type="ARBA" id="ARBA00022723"/>
    </source>
</evidence>
<evidence type="ECO:0000256" key="4">
    <source>
        <dbReference type="ARBA" id="ARBA00022603"/>
    </source>
</evidence>
<evidence type="ECO:0000256" key="6">
    <source>
        <dbReference type="ARBA" id="ARBA00022691"/>
    </source>
</evidence>
<reference evidence="16" key="1">
    <citation type="journal article" date="2010" name="Science">
        <title>Plasticity of animal genome architecture unmasked by rapid evolution of a pelagic tunicate.</title>
        <authorList>
            <person name="Denoeud F."/>
            <person name="Henriet S."/>
            <person name="Mungpakdee S."/>
            <person name="Aury J.M."/>
            <person name="Da Silva C."/>
            <person name="Brinkmann H."/>
            <person name="Mikhaleva J."/>
            <person name="Olsen L.C."/>
            <person name="Jubin C."/>
            <person name="Canestro C."/>
            <person name="Bouquet J.M."/>
            <person name="Danks G."/>
            <person name="Poulain J."/>
            <person name="Campsteijn C."/>
            <person name="Adamski M."/>
            <person name="Cross I."/>
            <person name="Yadetie F."/>
            <person name="Muffato M."/>
            <person name="Louis A."/>
            <person name="Butcher S."/>
            <person name="Tsagkogeorga G."/>
            <person name="Konrad A."/>
            <person name="Singh S."/>
            <person name="Jensen M.F."/>
            <person name="Cong E.H."/>
            <person name="Eikeseth-Otteraa H."/>
            <person name="Noel B."/>
            <person name="Anthouard V."/>
            <person name="Porcel B.M."/>
            <person name="Kachouri-Lafond R."/>
            <person name="Nishino A."/>
            <person name="Ugolini M."/>
            <person name="Chourrout P."/>
            <person name="Nishida H."/>
            <person name="Aasland R."/>
            <person name="Huzurbazar S."/>
            <person name="Westhof E."/>
            <person name="Delsuc F."/>
            <person name="Lehrach H."/>
            <person name="Reinhardt R."/>
            <person name="Weissenbach J."/>
            <person name="Roy S.W."/>
            <person name="Artiguenave F."/>
            <person name="Postlethwait J.H."/>
            <person name="Manak J.R."/>
            <person name="Thompson E.M."/>
            <person name="Jaillon O."/>
            <person name="Du Pasquier L."/>
            <person name="Boudinot P."/>
            <person name="Liberles D.A."/>
            <person name="Volff J.N."/>
            <person name="Philippe H."/>
            <person name="Lenhard B."/>
            <person name="Roest Crollius H."/>
            <person name="Wincker P."/>
            <person name="Chourrout D."/>
        </authorList>
    </citation>
    <scope>NUCLEOTIDE SEQUENCE [LARGE SCALE GENOMIC DNA]</scope>
</reference>
<feature type="compositionally biased region" description="Basic and acidic residues" evidence="13">
    <location>
        <begin position="457"/>
        <end position="473"/>
    </location>
</feature>
<dbReference type="CDD" id="cd15567">
    <property type="entry name" value="PHD4_NSD"/>
    <property type="match status" value="1"/>
</dbReference>
<evidence type="ECO:0000259" key="14">
    <source>
        <dbReference type="PROSITE" id="PS50016"/>
    </source>
</evidence>
<keyword evidence="9 12" id="KW-0863">Zinc-finger</keyword>
<dbReference type="SUPFAM" id="SSF63748">
    <property type="entry name" value="Tudor/PWWP/MBT"/>
    <property type="match status" value="2"/>
</dbReference>
<dbReference type="PROSITE" id="PS00028">
    <property type="entry name" value="ZINC_FINGER_C2H2_1"/>
    <property type="match status" value="2"/>
</dbReference>
<proteinExistence type="predicted"/>
<dbReference type="SMART" id="SM00249">
    <property type="entry name" value="PHD"/>
    <property type="match status" value="3"/>
</dbReference>
<comment type="subcellular location">
    <subcellularLocation>
        <location evidence="2">Chromosome</location>
    </subcellularLocation>
    <subcellularLocation>
        <location evidence="1">Nucleus</location>
    </subcellularLocation>
</comment>
<dbReference type="AlphaFoldDB" id="E4YKW1"/>
<dbReference type="CDD" id="cd05838">
    <property type="entry name" value="PWWP_NSD_rpt2"/>
    <property type="match status" value="1"/>
</dbReference>
<evidence type="ECO:0000256" key="10">
    <source>
        <dbReference type="ARBA" id="ARBA00022833"/>
    </source>
</evidence>
<dbReference type="Proteomes" id="UP000011014">
    <property type="component" value="Unassembled WGS sequence"/>
</dbReference>
<dbReference type="InterPro" id="IPR019786">
    <property type="entry name" value="Zinc_finger_PHD-type_CS"/>
</dbReference>
<dbReference type="InterPro" id="IPR000313">
    <property type="entry name" value="PWWP_dom"/>
</dbReference>
<evidence type="ECO:0000256" key="9">
    <source>
        <dbReference type="ARBA" id="ARBA00022771"/>
    </source>
</evidence>
<protein>
    <recommendedName>
        <fullName evidence="17">PWWP domain-containing protein</fullName>
    </recommendedName>
</protein>
<dbReference type="InterPro" id="IPR055198">
    <property type="entry name" value="NSD_PHD"/>
</dbReference>
<evidence type="ECO:0000259" key="15">
    <source>
        <dbReference type="PROSITE" id="PS50812"/>
    </source>
</evidence>
<keyword evidence="4" id="KW-0489">Methyltransferase</keyword>
<evidence type="ECO:0008006" key="17">
    <source>
        <dbReference type="Google" id="ProtNLM"/>
    </source>
</evidence>
<dbReference type="SUPFAM" id="SSF57903">
    <property type="entry name" value="FYVE/PHD zinc finger"/>
    <property type="match status" value="1"/>
</dbReference>
<dbReference type="SMART" id="SM00293">
    <property type="entry name" value="PWWP"/>
    <property type="match status" value="2"/>
</dbReference>
<keyword evidence="10" id="KW-0862">Zinc</keyword>
<dbReference type="InterPro" id="IPR055197">
    <property type="entry name" value="PHDvar_NSD"/>
</dbReference>
<dbReference type="GO" id="GO:0032259">
    <property type="term" value="P:methylation"/>
    <property type="evidence" value="ECO:0007669"/>
    <property type="project" value="UniProtKB-KW"/>
</dbReference>
<dbReference type="InterPro" id="IPR013083">
    <property type="entry name" value="Znf_RING/FYVE/PHD"/>
</dbReference>
<dbReference type="PANTHER" id="PTHR22884">
    <property type="entry name" value="SET DOMAIN PROTEINS"/>
    <property type="match status" value="1"/>
</dbReference>
<dbReference type="Pfam" id="PF22908">
    <property type="entry name" value="PHD_NSD"/>
    <property type="match status" value="1"/>
</dbReference>
<dbReference type="PROSITE" id="PS50016">
    <property type="entry name" value="ZF_PHD_2"/>
    <property type="match status" value="1"/>
</dbReference>
<dbReference type="Gene3D" id="3.30.40.10">
    <property type="entry name" value="Zinc/RING finger domain, C3HC4 (zinc finger)"/>
    <property type="match status" value="1"/>
</dbReference>
<dbReference type="InterPro" id="IPR011011">
    <property type="entry name" value="Znf_FYVE_PHD"/>
</dbReference>
<sequence>MVKECPLCQQELVSKLHVKEHIRDHKIDKAYGCAKCEVHTAEWPEMLDHLTSEHNESNFTEKIHWNNMTPAVLIKNVSEDMSSDASNSGSSCRSSDISCPSPDSAIQGFLDSKTSQLEMISEIEDTDIPERSPDSGYSQPATDIELDAGSSGLFSNRINLKRTHPLYVKISELNPNVDYIYKSENNKKAHVKKISSQEIDHLDEEVLDIFNESQGSPEVSSRPDTPIEKIIEEDEKENLNPVDEETIFEEDKQILSQEEKKTVDAVEPNEPQELTPRVLEILEDISRPDSPSSEIEVDYTEGDIVWVWMKSFPIWPALVSRSPPEEGGDFYRMKGNKYAEPTKQYHCQFFGNHTERAWMISTSIMNWEENLEAYDQFDKITKQIIDKIHRKFKKQKKVRGKYLKAVKTKLAKSQEGSFKKAIDEVKEAFKIENIEERITKWGIRYLNDDEVREAQEEAKRERDAERRKSEPKKTVTKRKSILPKTHITPFDELEWEDNHDERNPSLLINVIRIEDPLLADAIPVLMPAKTRKEYKHVLHESRTITRELAERAISTLFGKKSRKTQKNESPIKPLKKEKKQAETPDVIGSKGDHKNVCLDCEEESDEDGGNTCAICKHFFHSQCQPCDTASTSFVCRICCERKFTCFKCKMEIVPETEENDQKGDSSIAWCPVEDCGKVYHKHCLENDELSVPYKPKDSTQTLYKCPLHNCRSCVLKKDDKKDSIKLNSSSKGKMFKCIRCPAAYHFSAENKKDKDDECVPAGSTLIAGCYIICPKHFNRRKDKKSHKQIHVNNCFQCFEGGNLVICERCPAAYHDYCLEQPPATDGAWYCPDCSKGSTIHYNDIVWAKIGNYRWWPSEVCHPKNIPDNIHNITHEVGEFAVKFLGTNDYYWLNQHRCFLYKTLALVLEKTDCF</sequence>
<keyword evidence="11" id="KW-0539">Nucleus</keyword>
<dbReference type="CDD" id="cd15566">
    <property type="entry name" value="PHD3_NSD"/>
    <property type="match status" value="1"/>
</dbReference>
<feature type="domain" description="PHD-type" evidence="14">
    <location>
        <begin position="791"/>
        <end position="836"/>
    </location>
</feature>
<keyword evidence="8" id="KW-0677">Repeat</keyword>
<dbReference type="InterPro" id="IPR019787">
    <property type="entry name" value="Znf_PHD-finger"/>
</dbReference>
<evidence type="ECO:0000256" key="11">
    <source>
        <dbReference type="ARBA" id="ARBA00023242"/>
    </source>
</evidence>
<gene>
    <name evidence="16" type="ORF">GSOID_T00028605001</name>
</gene>
<evidence type="ECO:0000256" key="12">
    <source>
        <dbReference type="PROSITE-ProRule" id="PRU00146"/>
    </source>
</evidence>
<dbReference type="GO" id="GO:0008168">
    <property type="term" value="F:methyltransferase activity"/>
    <property type="evidence" value="ECO:0007669"/>
    <property type="project" value="UniProtKB-KW"/>
</dbReference>
<dbReference type="EMBL" id="FN654726">
    <property type="protein sequence ID" value="CBY36122.1"/>
    <property type="molecule type" value="Genomic_DNA"/>
</dbReference>
<keyword evidence="3" id="KW-0158">Chromosome</keyword>
<evidence type="ECO:0000256" key="8">
    <source>
        <dbReference type="ARBA" id="ARBA00022737"/>
    </source>
</evidence>
<evidence type="ECO:0000313" key="16">
    <source>
        <dbReference type="EMBL" id="CBY36122.1"/>
    </source>
</evidence>
<keyword evidence="5" id="KW-0808">Transferase</keyword>
<dbReference type="GO" id="GO:0005694">
    <property type="term" value="C:chromosome"/>
    <property type="evidence" value="ECO:0007669"/>
    <property type="project" value="UniProtKB-SubCell"/>
</dbReference>
<dbReference type="InterPro" id="IPR013087">
    <property type="entry name" value="Znf_C2H2_type"/>
</dbReference>
<dbReference type="InterPro" id="IPR050777">
    <property type="entry name" value="SET2_Histone-Lys_MeTrsfase"/>
</dbReference>
<feature type="domain" description="PWWP" evidence="15">
    <location>
        <begin position="841"/>
        <end position="903"/>
    </location>
</feature>
<dbReference type="PROSITE" id="PS50812">
    <property type="entry name" value="PWWP"/>
    <property type="match status" value="2"/>
</dbReference>
<keyword evidence="7" id="KW-0479">Metal-binding</keyword>
<dbReference type="SMART" id="SM00355">
    <property type="entry name" value="ZnF_C2H2"/>
    <property type="match status" value="3"/>
</dbReference>
<evidence type="ECO:0000256" key="3">
    <source>
        <dbReference type="ARBA" id="ARBA00022454"/>
    </source>
</evidence>